<organism evidence="2 3">
    <name type="scientific">Lactiplantibacillus nangangensis</name>
    <dbReference type="NCBI Taxonomy" id="2559917"/>
    <lineage>
        <taxon>Bacteria</taxon>
        <taxon>Bacillati</taxon>
        <taxon>Bacillota</taxon>
        <taxon>Bacilli</taxon>
        <taxon>Lactobacillales</taxon>
        <taxon>Lactobacillaceae</taxon>
        <taxon>Lactiplantibacillus</taxon>
    </lineage>
</organism>
<evidence type="ECO:0000256" key="1">
    <source>
        <dbReference type="SAM" id="Phobius"/>
    </source>
</evidence>
<comment type="caution">
    <text evidence="2">The sequence shown here is derived from an EMBL/GenBank/DDBJ whole genome shotgun (WGS) entry which is preliminary data.</text>
</comment>
<sequence>MPKKLKWGLIISLTFLLSIIGLGLITQLHTDQASHVITGQKRPLIMIAGSNSRREDFDQLIKTLDATQPHPVINVTVAKDLSVSATSTRVKNTQLNDTLVVIFFENSADTNDTIIDQTKGLANAMRYLVKHYKFTTANGLGYSNGGLIFSRYAAGLATDKPFPIHDLMLIGTPFLGTSEKQPDDTLYKPLLANKTHFKALHTVINIAGDAGDGDDHVVPLSSVTAGSKLFMNEVTRYNAMTINQKDINHGNLLQENYLARLVKQNLLNQ</sequence>
<dbReference type="SUPFAM" id="SSF53474">
    <property type="entry name" value="alpha/beta-Hydrolases"/>
    <property type="match status" value="1"/>
</dbReference>
<accession>A0ABW1SH76</accession>
<dbReference type="InterPro" id="IPR010315">
    <property type="entry name" value="DUF915_hydro-like"/>
</dbReference>
<keyword evidence="3" id="KW-1185">Reference proteome</keyword>
<feature type="transmembrane region" description="Helical" evidence="1">
    <location>
        <begin position="7"/>
        <end position="25"/>
    </location>
</feature>
<gene>
    <name evidence="2" type="ORF">ACFP1L_03240</name>
</gene>
<proteinExistence type="predicted"/>
<protein>
    <submittedName>
        <fullName evidence="2">Alpha/beta hydrolase</fullName>
    </submittedName>
</protein>
<dbReference type="GO" id="GO:0016787">
    <property type="term" value="F:hydrolase activity"/>
    <property type="evidence" value="ECO:0007669"/>
    <property type="project" value="UniProtKB-KW"/>
</dbReference>
<keyword evidence="1" id="KW-0812">Transmembrane</keyword>
<dbReference type="Gene3D" id="3.40.50.1820">
    <property type="entry name" value="alpha/beta hydrolase"/>
    <property type="match status" value="1"/>
</dbReference>
<dbReference type="Proteomes" id="UP001596171">
    <property type="component" value="Unassembled WGS sequence"/>
</dbReference>
<evidence type="ECO:0000313" key="3">
    <source>
        <dbReference type="Proteomes" id="UP001596171"/>
    </source>
</evidence>
<evidence type="ECO:0000313" key="2">
    <source>
        <dbReference type="EMBL" id="MFC6200910.1"/>
    </source>
</evidence>
<dbReference type="InterPro" id="IPR029058">
    <property type="entry name" value="AB_hydrolase_fold"/>
</dbReference>
<reference evidence="3" key="1">
    <citation type="journal article" date="2019" name="Int. J. Syst. Evol. Microbiol.">
        <title>The Global Catalogue of Microorganisms (GCM) 10K type strain sequencing project: providing services to taxonomists for standard genome sequencing and annotation.</title>
        <authorList>
            <consortium name="The Broad Institute Genomics Platform"/>
            <consortium name="The Broad Institute Genome Sequencing Center for Infectious Disease"/>
            <person name="Wu L."/>
            <person name="Ma J."/>
        </authorList>
    </citation>
    <scope>NUCLEOTIDE SEQUENCE [LARGE SCALE GENOMIC DNA]</scope>
    <source>
        <strain evidence="3">CCM 8930</strain>
    </source>
</reference>
<keyword evidence="2" id="KW-0378">Hydrolase</keyword>
<dbReference type="Pfam" id="PF06028">
    <property type="entry name" value="DUF915"/>
    <property type="match status" value="1"/>
</dbReference>
<name>A0ABW1SH76_9LACO</name>
<dbReference type="EMBL" id="JBHSSE010000007">
    <property type="protein sequence ID" value="MFC6200910.1"/>
    <property type="molecule type" value="Genomic_DNA"/>
</dbReference>
<keyword evidence="1" id="KW-1133">Transmembrane helix</keyword>
<dbReference type="RefSeq" id="WP_137617001.1">
    <property type="nucleotide sequence ID" value="NZ_BJDI01000015.1"/>
</dbReference>
<keyword evidence="1" id="KW-0472">Membrane</keyword>